<dbReference type="Proteomes" id="UP000005317">
    <property type="component" value="Unassembled WGS sequence"/>
</dbReference>
<dbReference type="GO" id="GO:0005886">
    <property type="term" value="C:plasma membrane"/>
    <property type="evidence" value="ECO:0007669"/>
    <property type="project" value="UniProtKB-SubCell"/>
</dbReference>
<dbReference type="RefSeq" id="WP_002707149.1">
    <property type="nucleotide sequence ID" value="NZ_JH651384.1"/>
</dbReference>
<name>A0A656HDT3_THINJ</name>
<reference evidence="8" key="1">
    <citation type="journal article" date="2011" name="Stand. Genomic Sci.">
        <title>Genome sequence of the filamentous, gliding Thiothrix nivea neotype strain (JP2(T)).</title>
        <authorList>
            <person name="Lapidus A."/>
            <person name="Nolan M."/>
            <person name="Lucas S."/>
            <person name="Glavina Del Rio T."/>
            <person name="Tice H."/>
            <person name="Cheng J.F."/>
            <person name="Tapia R."/>
            <person name="Han C."/>
            <person name="Goodwin L."/>
            <person name="Pitluck S."/>
            <person name="Liolios K."/>
            <person name="Pagani I."/>
            <person name="Ivanova N."/>
            <person name="Huntemann M."/>
            <person name="Mavromatis K."/>
            <person name="Mikhailova N."/>
            <person name="Pati A."/>
            <person name="Chen A."/>
            <person name="Palaniappan K."/>
            <person name="Land M."/>
            <person name="Brambilla E.M."/>
            <person name="Rohde M."/>
            <person name="Abt B."/>
            <person name="Verbarg S."/>
            <person name="Goker M."/>
            <person name="Bristow J."/>
            <person name="Eisen J.A."/>
            <person name="Markowitz V."/>
            <person name="Hugenholtz P."/>
            <person name="Kyrpides N.C."/>
            <person name="Klenk H.P."/>
            <person name="Woyke T."/>
        </authorList>
    </citation>
    <scope>NUCLEOTIDE SEQUENCE [LARGE SCALE GENOMIC DNA]</scope>
    <source>
        <strain evidence="8">ATCC 35100 / DSM 5205 / JP2</strain>
    </source>
</reference>
<gene>
    <name evidence="7" type="ORF">Thini_0557</name>
</gene>
<dbReference type="PIRSF" id="PIRSF019239">
    <property type="entry name" value="MrpE"/>
    <property type="match status" value="1"/>
</dbReference>
<evidence type="ECO:0000313" key="7">
    <source>
        <dbReference type="EMBL" id="EIJ33195.1"/>
    </source>
</evidence>
<dbReference type="AlphaFoldDB" id="A0A656HDT3"/>
<evidence type="ECO:0000256" key="6">
    <source>
        <dbReference type="ARBA" id="ARBA00023136"/>
    </source>
</evidence>
<protein>
    <submittedName>
        <fullName evidence="7">Membrane bound protein complex subunit mbxA</fullName>
    </submittedName>
</protein>
<dbReference type="EMBL" id="JH651384">
    <property type="protein sequence ID" value="EIJ33195.1"/>
    <property type="molecule type" value="Genomic_DNA"/>
</dbReference>
<keyword evidence="5" id="KW-1133">Transmembrane helix</keyword>
<dbReference type="Pfam" id="PF01899">
    <property type="entry name" value="MNHE"/>
    <property type="match status" value="1"/>
</dbReference>
<comment type="subcellular location">
    <subcellularLocation>
        <location evidence="1">Cell membrane</location>
        <topology evidence="1">Multi-pass membrane protein</topology>
    </subcellularLocation>
</comment>
<dbReference type="InterPro" id="IPR002758">
    <property type="entry name" value="Cation_antiport_E"/>
</dbReference>
<proteinExistence type="inferred from homology"/>
<dbReference type="OrthoDB" id="9807187at2"/>
<keyword evidence="4" id="KW-0812">Transmembrane</keyword>
<evidence type="ECO:0000256" key="4">
    <source>
        <dbReference type="ARBA" id="ARBA00022692"/>
    </source>
</evidence>
<organism evidence="7 8">
    <name type="scientific">Thiothrix nivea (strain ATCC 35100 / DSM 5205 / JP2)</name>
    <dbReference type="NCBI Taxonomy" id="870187"/>
    <lineage>
        <taxon>Bacteria</taxon>
        <taxon>Pseudomonadati</taxon>
        <taxon>Pseudomonadota</taxon>
        <taxon>Gammaproteobacteria</taxon>
        <taxon>Thiotrichales</taxon>
        <taxon>Thiotrichaceae</taxon>
        <taxon>Thiothrix</taxon>
    </lineage>
</organism>
<dbReference type="PANTHER" id="PTHR34584">
    <property type="entry name" value="NA(+)/H(+) ANTIPORTER SUBUNIT E1"/>
    <property type="match status" value="1"/>
</dbReference>
<evidence type="ECO:0000256" key="1">
    <source>
        <dbReference type="ARBA" id="ARBA00004651"/>
    </source>
</evidence>
<keyword evidence="6" id="KW-0472">Membrane</keyword>
<dbReference type="PANTHER" id="PTHR34584:SF1">
    <property type="entry name" value="NA(+)_H(+) ANTIPORTER SUBUNIT E1"/>
    <property type="match status" value="1"/>
</dbReference>
<sequence length="170" mass="19095" precursor="true">MMSKVISEGRNVAILFATLMLFWLMLSSRLDADILIVGSIISLAIALLYRNGLSFFTEFHFTPEAIVAGFCYYAYFFKELFKSNVKLAAIVLSPSLPVKPAIVKVRTKLKTRMGRLMLANSITLTPGTLSVELDGEWLYVHWVRMEADDIEEATACIVSGFESYLEVMYG</sequence>
<evidence type="ECO:0000256" key="3">
    <source>
        <dbReference type="ARBA" id="ARBA00022475"/>
    </source>
</evidence>
<evidence type="ECO:0000256" key="5">
    <source>
        <dbReference type="ARBA" id="ARBA00022989"/>
    </source>
</evidence>
<evidence type="ECO:0000313" key="8">
    <source>
        <dbReference type="Proteomes" id="UP000005317"/>
    </source>
</evidence>
<dbReference type="GO" id="GO:0008324">
    <property type="term" value="F:monoatomic cation transmembrane transporter activity"/>
    <property type="evidence" value="ECO:0007669"/>
    <property type="project" value="InterPro"/>
</dbReference>
<comment type="similarity">
    <text evidence="2">Belongs to the CPA3 antiporters (TC 2.A.63) subunit E family.</text>
</comment>
<accession>A0A656HDT3</accession>
<keyword evidence="8" id="KW-1185">Reference proteome</keyword>
<evidence type="ECO:0000256" key="2">
    <source>
        <dbReference type="ARBA" id="ARBA00006228"/>
    </source>
</evidence>
<keyword evidence="3" id="KW-1003">Cell membrane</keyword>